<evidence type="ECO:0000313" key="1">
    <source>
        <dbReference type="EMBL" id="GMG22742.1"/>
    </source>
</evidence>
<dbReference type="AlphaFoldDB" id="A0AAN5BSC6"/>
<proteinExistence type="predicted"/>
<evidence type="ECO:0000313" key="2">
    <source>
        <dbReference type="Proteomes" id="UP001165205"/>
    </source>
</evidence>
<organism evidence="1 2">
    <name type="scientific">Aspergillus oryzae</name>
    <name type="common">Yellow koji mold</name>
    <dbReference type="NCBI Taxonomy" id="5062"/>
    <lineage>
        <taxon>Eukaryota</taxon>
        <taxon>Fungi</taxon>
        <taxon>Dikarya</taxon>
        <taxon>Ascomycota</taxon>
        <taxon>Pezizomycotina</taxon>
        <taxon>Eurotiomycetes</taxon>
        <taxon>Eurotiomycetidae</taxon>
        <taxon>Eurotiales</taxon>
        <taxon>Aspergillaceae</taxon>
        <taxon>Aspergillus</taxon>
        <taxon>Aspergillus subgen. Circumdati</taxon>
    </lineage>
</organism>
<gene>
    <name evidence="1" type="ORF">Aory04_000032400</name>
</gene>
<reference evidence="1" key="1">
    <citation type="submission" date="2023-04" db="EMBL/GenBank/DDBJ databases">
        <title>Aspergillus oryzae NBRC 4228.</title>
        <authorList>
            <person name="Ichikawa N."/>
            <person name="Sato H."/>
            <person name="Tonouchi N."/>
        </authorList>
    </citation>
    <scope>NUCLEOTIDE SEQUENCE</scope>
    <source>
        <strain evidence="1">NBRC 4228</strain>
    </source>
</reference>
<accession>A0AAN5BSC6</accession>
<sequence length="88" mass="10117">MAPQPLKKGDEPQRYDTQDVSGLTMVFSGVVKDKLHFLTMLNKQDTTSLQSIACQWIKNDWNLLLTGAPWYNSISDFKSYKLFIFKSP</sequence>
<dbReference type="EMBL" id="BSYA01000002">
    <property type="protein sequence ID" value="GMG22742.1"/>
    <property type="molecule type" value="Genomic_DNA"/>
</dbReference>
<protein>
    <submittedName>
        <fullName evidence="1">Unnamed protein product</fullName>
    </submittedName>
</protein>
<comment type="caution">
    <text evidence="1">The sequence shown here is derived from an EMBL/GenBank/DDBJ whole genome shotgun (WGS) entry which is preliminary data.</text>
</comment>
<name>A0AAN5BSC6_ASPOZ</name>
<dbReference type="Proteomes" id="UP001165205">
    <property type="component" value="Unassembled WGS sequence"/>
</dbReference>